<dbReference type="Proteomes" id="UP000562492">
    <property type="component" value="Unassembled WGS sequence"/>
</dbReference>
<name>A0ABR6RIH4_9BURK</name>
<organism evidence="1 2">
    <name type="scientific">Comamonas odontotermitis</name>
    <dbReference type="NCBI Taxonomy" id="379895"/>
    <lineage>
        <taxon>Bacteria</taxon>
        <taxon>Pseudomonadati</taxon>
        <taxon>Pseudomonadota</taxon>
        <taxon>Betaproteobacteria</taxon>
        <taxon>Burkholderiales</taxon>
        <taxon>Comamonadaceae</taxon>
        <taxon>Comamonas</taxon>
    </lineage>
</organism>
<dbReference type="Pfam" id="PF24175">
    <property type="entry name" value="SU10_adaptor"/>
    <property type="match status" value="1"/>
</dbReference>
<proteinExistence type="predicted"/>
<comment type="caution">
    <text evidence="1">The sequence shown here is derived from an EMBL/GenBank/DDBJ whole genome shotgun (WGS) entry which is preliminary data.</text>
</comment>
<evidence type="ECO:0000313" key="2">
    <source>
        <dbReference type="Proteomes" id="UP000562492"/>
    </source>
</evidence>
<sequence length="207" mass="22889">MGSIVAQRLIDQASIILQDEKKTRWKQDELLGWLNEAQVQIVNAVPQAYTKTESKKLVEGVLQRAPAGAITVLDLAYNLGTNGATPGKRIRATSRDYLDQSRAKWPADKPQLDVVHFMPDPHIREQFWVWPANTGTGFVLMTYSAVPPDINAGQPIAIPDIYRGAILNWVCFRAHSKDTEAATDSKAASFYQAFVADVGLQQAKPEA</sequence>
<reference evidence="1 2" key="1">
    <citation type="submission" date="2020-08" db="EMBL/GenBank/DDBJ databases">
        <title>Functional genomics of gut bacteria from endangered species of beetles.</title>
        <authorList>
            <person name="Carlos-Shanley C."/>
        </authorList>
    </citation>
    <scope>NUCLEOTIDE SEQUENCE [LARGE SCALE GENOMIC DNA]</scope>
    <source>
        <strain evidence="1 2">S00124</strain>
    </source>
</reference>
<protein>
    <submittedName>
        <fullName evidence="1">Uncharacterized protein</fullName>
    </submittedName>
</protein>
<evidence type="ECO:0000313" key="1">
    <source>
        <dbReference type="EMBL" id="MBB6578954.1"/>
    </source>
</evidence>
<dbReference type="InterPro" id="IPR056209">
    <property type="entry name" value="SU10_adaptor"/>
</dbReference>
<accession>A0ABR6RIH4</accession>
<dbReference type="EMBL" id="JACHKZ010000021">
    <property type="protein sequence ID" value="MBB6578954.1"/>
    <property type="molecule type" value="Genomic_DNA"/>
</dbReference>
<keyword evidence="2" id="KW-1185">Reference proteome</keyword>
<gene>
    <name evidence="1" type="ORF">HNP33_003059</name>
</gene>
<dbReference type="RefSeq" id="WP_184709936.1">
    <property type="nucleotide sequence ID" value="NZ_JACHKZ010000021.1"/>
</dbReference>